<evidence type="ECO:0000256" key="2">
    <source>
        <dbReference type="ARBA" id="ARBA00022448"/>
    </source>
</evidence>
<dbReference type="RefSeq" id="WP_057754117.1">
    <property type="nucleotide sequence ID" value="NZ_LJYG01000105.1"/>
</dbReference>
<dbReference type="GO" id="GO:1902600">
    <property type="term" value="P:proton transmembrane transport"/>
    <property type="evidence" value="ECO:0007669"/>
    <property type="project" value="InterPro"/>
</dbReference>
<feature type="transmembrane region" description="Helical" evidence="7">
    <location>
        <begin position="169"/>
        <end position="194"/>
    </location>
</feature>
<evidence type="ECO:0000256" key="6">
    <source>
        <dbReference type="ARBA" id="ARBA00023136"/>
    </source>
</evidence>
<feature type="transmembrane region" description="Helical" evidence="7">
    <location>
        <begin position="6"/>
        <end position="25"/>
    </location>
</feature>
<dbReference type="InterPro" id="IPR006153">
    <property type="entry name" value="Cation/H_exchanger_TM"/>
</dbReference>
<feature type="transmembrane region" description="Helical" evidence="7">
    <location>
        <begin position="37"/>
        <end position="59"/>
    </location>
</feature>
<evidence type="ECO:0000256" key="5">
    <source>
        <dbReference type="ARBA" id="ARBA00023065"/>
    </source>
</evidence>
<proteinExistence type="predicted"/>
<dbReference type="Proteomes" id="UP000051936">
    <property type="component" value="Unassembled WGS sequence"/>
</dbReference>
<feature type="transmembrane region" description="Helical" evidence="7">
    <location>
        <begin position="362"/>
        <end position="379"/>
    </location>
</feature>
<keyword evidence="4 7" id="KW-1133">Transmembrane helix</keyword>
<reference evidence="9 10" key="1">
    <citation type="submission" date="2015-09" db="EMBL/GenBank/DDBJ databases">
        <title>Draft Genome Sequence of Bradyrhizobium manausense Strain BR 3351T, a Novel Symbiotic Nitrogen-Fixing Alphaproteobacterium Isolated from Brazilian Amazon Rain Forest.</title>
        <authorList>
            <person name="De Araujo J.L."/>
            <person name="Zilli J.E."/>
        </authorList>
    </citation>
    <scope>NUCLEOTIDE SEQUENCE [LARGE SCALE GENOMIC DNA]</scope>
    <source>
        <strain evidence="9 10">BR3351</strain>
    </source>
</reference>
<feature type="domain" description="Cation/H+ exchanger transmembrane" evidence="8">
    <location>
        <begin position="25"/>
        <end position="399"/>
    </location>
</feature>
<accession>A0A0R3D577</accession>
<dbReference type="GO" id="GO:0015297">
    <property type="term" value="F:antiporter activity"/>
    <property type="evidence" value="ECO:0007669"/>
    <property type="project" value="InterPro"/>
</dbReference>
<comment type="subcellular location">
    <subcellularLocation>
        <location evidence="1">Membrane</location>
        <topology evidence="1">Multi-pass membrane protein</topology>
    </subcellularLocation>
</comment>
<evidence type="ECO:0000313" key="10">
    <source>
        <dbReference type="Proteomes" id="UP000051936"/>
    </source>
</evidence>
<dbReference type="AlphaFoldDB" id="A0A0R3D577"/>
<keyword evidence="3 7" id="KW-0812">Transmembrane</keyword>
<keyword evidence="6 7" id="KW-0472">Membrane</keyword>
<evidence type="ECO:0000256" key="1">
    <source>
        <dbReference type="ARBA" id="ARBA00004141"/>
    </source>
</evidence>
<sequence>MSPTDLGVVFFFQAFIIVGVSRAAAWVLKRLLDQPQVVGEMIAGVVLGPSMFGLLAPQLQQWVFPSESKPVLYVIAQLGVGLYMFLVGLDFEADHLKSNSKSALAVSLSGIVGPFLAAIAVTPWLLSLGLFERGTDVIEATLFTGAAIATTAFPVLARIIEERGLSKTALGALTLSAGAVNDAGAWAILAVVLARISGDFMLAAKAIVGGCIFLLLTVALAPKLLAPIGRFVERKGAVSNVVLCLIIVLFLLSAWAMDSAGLHSAFGGFIFGTAVPRGLLTREIKRQIEPLASALLIPVFFTYSGLNTQMRVVNSIDLIAVAAAILAVSVLAKGIACWGAARLTGQDAATSMGIGALMNARGLMELIIINLGLAKGIIGPALFSILALMAIVTTLMASPLFELVYGRRARASAKFGDLNSEVKHEAALAGARRGASTTAVDPTP</sequence>
<evidence type="ECO:0000259" key="8">
    <source>
        <dbReference type="Pfam" id="PF00999"/>
    </source>
</evidence>
<name>A0A0R3D577_9BRAD</name>
<keyword evidence="5" id="KW-0406">Ion transport</keyword>
<dbReference type="Pfam" id="PF00999">
    <property type="entry name" value="Na_H_Exchanger"/>
    <property type="match status" value="1"/>
</dbReference>
<feature type="transmembrane region" description="Helical" evidence="7">
    <location>
        <begin position="137"/>
        <end position="157"/>
    </location>
</feature>
<feature type="transmembrane region" description="Helical" evidence="7">
    <location>
        <begin position="385"/>
        <end position="405"/>
    </location>
</feature>
<keyword evidence="10" id="KW-1185">Reference proteome</keyword>
<feature type="transmembrane region" description="Helical" evidence="7">
    <location>
        <begin position="200"/>
        <end position="225"/>
    </location>
</feature>
<organism evidence="9 10">
    <name type="scientific">Bradyrhizobium manausense</name>
    <dbReference type="NCBI Taxonomy" id="989370"/>
    <lineage>
        <taxon>Bacteria</taxon>
        <taxon>Pseudomonadati</taxon>
        <taxon>Pseudomonadota</taxon>
        <taxon>Alphaproteobacteria</taxon>
        <taxon>Hyphomicrobiales</taxon>
        <taxon>Nitrobacteraceae</taxon>
        <taxon>Bradyrhizobium</taxon>
    </lineage>
</organism>
<feature type="transmembrane region" description="Helical" evidence="7">
    <location>
        <begin position="237"/>
        <end position="256"/>
    </location>
</feature>
<comment type="caution">
    <text evidence="9">The sequence shown here is derived from an EMBL/GenBank/DDBJ whole genome shotgun (WGS) entry which is preliminary data.</text>
</comment>
<feature type="transmembrane region" description="Helical" evidence="7">
    <location>
        <begin position="71"/>
        <end position="91"/>
    </location>
</feature>
<keyword evidence="2" id="KW-0813">Transport</keyword>
<dbReference type="STRING" id="989370.AOQ71_29295"/>
<evidence type="ECO:0000256" key="3">
    <source>
        <dbReference type="ARBA" id="ARBA00022692"/>
    </source>
</evidence>
<evidence type="ECO:0000256" key="7">
    <source>
        <dbReference type="SAM" id="Phobius"/>
    </source>
</evidence>
<evidence type="ECO:0000313" key="9">
    <source>
        <dbReference type="EMBL" id="KRQ04944.1"/>
    </source>
</evidence>
<feature type="transmembrane region" description="Helical" evidence="7">
    <location>
        <begin position="318"/>
        <end position="341"/>
    </location>
</feature>
<dbReference type="GO" id="GO:0016020">
    <property type="term" value="C:membrane"/>
    <property type="evidence" value="ECO:0007669"/>
    <property type="project" value="UniProtKB-SubCell"/>
</dbReference>
<protein>
    <submittedName>
        <fullName evidence="9">Potassium transporter</fullName>
    </submittedName>
</protein>
<dbReference type="PANTHER" id="PTHR32468:SF0">
    <property type="entry name" value="K(+)_H(+) ANTIPORTER 1"/>
    <property type="match status" value="1"/>
</dbReference>
<dbReference type="InterPro" id="IPR038770">
    <property type="entry name" value="Na+/solute_symporter_sf"/>
</dbReference>
<feature type="transmembrane region" description="Helical" evidence="7">
    <location>
        <begin position="287"/>
        <end position="306"/>
    </location>
</feature>
<dbReference type="EMBL" id="LJYG01000105">
    <property type="protein sequence ID" value="KRQ04944.1"/>
    <property type="molecule type" value="Genomic_DNA"/>
</dbReference>
<dbReference type="PANTHER" id="PTHR32468">
    <property type="entry name" value="CATION/H + ANTIPORTER"/>
    <property type="match status" value="1"/>
</dbReference>
<feature type="transmembrane region" description="Helical" evidence="7">
    <location>
        <begin position="262"/>
        <end position="280"/>
    </location>
</feature>
<dbReference type="OrthoDB" id="9793589at2"/>
<evidence type="ECO:0000256" key="4">
    <source>
        <dbReference type="ARBA" id="ARBA00022989"/>
    </source>
</evidence>
<gene>
    <name evidence="9" type="ORF">AOQ71_29295</name>
</gene>
<dbReference type="InterPro" id="IPR050794">
    <property type="entry name" value="CPA2_transporter"/>
</dbReference>
<dbReference type="Gene3D" id="1.20.1530.20">
    <property type="match status" value="1"/>
</dbReference>
<feature type="transmembrane region" description="Helical" evidence="7">
    <location>
        <begin position="103"/>
        <end position="125"/>
    </location>
</feature>